<dbReference type="STRING" id="369401.SAMN05428642_1021133"/>
<accession>A0A1K2IKR5</accession>
<dbReference type="AlphaFoldDB" id="A0A1K2IKR5"/>
<organism evidence="1 2">
    <name type="scientific">Flaviramulus basaltis</name>
    <dbReference type="NCBI Taxonomy" id="369401"/>
    <lineage>
        <taxon>Bacteria</taxon>
        <taxon>Pseudomonadati</taxon>
        <taxon>Bacteroidota</taxon>
        <taxon>Flavobacteriia</taxon>
        <taxon>Flavobacteriales</taxon>
        <taxon>Flavobacteriaceae</taxon>
        <taxon>Flaviramulus</taxon>
    </lineage>
</organism>
<sequence>MDRNPLRKYFFLVPLILFVFSCATHQRANIKADEEFVIELKKPTTRGGVIEAVIQGLFFGANYLAEESAKSLTSSYSQSISINDYYNTDLGVIEKTYKSIHIKKYSKPINKYEKVRVNKLLTEEFNKSSTSRGEETVLSIKDIIRNEYDDLLNFHAVIEFISDSENPGITKLSFNELRVFFSKTKIYNDEDLNAKVSILIEGQWRDSNGAPNKKTLIEQEYDFRNLKYGYKNQIKTPILSPWYYDIPIFSDIEGLEKYGVLNITIQLEEYEGNKSKYINKLPSILSDNKNTIISNGASLIKKL</sequence>
<keyword evidence="2" id="KW-1185">Reference proteome</keyword>
<evidence type="ECO:0008006" key="3">
    <source>
        <dbReference type="Google" id="ProtNLM"/>
    </source>
</evidence>
<name>A0A1K2IKR5_9FLAO</name>
<dbReference type="PROSITE" id="PS51257">
    <property type="entry name" value="PROKAR_LIPOPROTEIN"/>
    <property type="match status" value="1"/>
</dbReference>
<dbReference type="EMBL" id="FPKV01000002">
    <property type="protein sequence ID" value="SFZ93020.1"/>
    <property type="molecule type" value="Genomic_DNA"/>
</dbReference>
<evidence type="ECO:0000313" key="2">
    <source>
        <dbReference type="Proteomes" id="UP000182544"/>
    </source>
</evidence>
<dbReference type="RefSeq" id="WP_072402500.1">
    <property type="nucleotide sequence ID" value="NZ_FPKV01000002.1"/>
</dbReference>
<gene>
    <name evidence="1" type="ORF">SAMN05428642_1021133</name>
</gene>
<protein>
    <recommendedName>
        <fullName evidence="3">Lipoprotein</fullName>
    </recommendedName>
</protein>
<dbReference type="Proteomes" id="UP000182544">
    <property type="component" value="Unassembled WGS sequence"/>
</dbReference>
<evidence type="ECO:0000313" key="1">
    <source>
        <dbReference type="EMBL" id="SFZ93020.1"/>
    </source>
</evidence>
<dbReference type="OrthoDB" id="1425498at2"/>
<reference evidence="1 2" key="1">
    <citation type="submission" date="2016-10" db="EMBL/GenBank/DDBJ databases">
        <authorList>
            <person name="de Groot N.N."/>
        </authorList>
    </citation>
    <scope>NUCLEOTIDE SEQUENCE [LARGE SCALE GENOMIC DNA]</scope>
    <source>
        <strain evidence="1 2">DSM 18180</strain>
    </source>
</reference>
<proteinExistence type="predicted"/>